<keyword evidence="2" id="KW-0560">Oxidoreductase</keyword>
<dbReference type="SUPFAM" id="SSF54593">
    <property type="entry name" value="Glyoxalase/Bleomycin resistance protein/Dihydroxybiphenyl dioxygenase"/>
    <property type="match status" value="1"/>
</dbReference>
<feature type="domain" description="VOC" evidence="1">
    <location>
        <begin position="4"/>
        <end position="117"/>
    </location>
</feature>
<dbReference type="Proteomes" id="UP000198327">
    <property type="component" value="Unassembled WGS sequence"/>
</dbReference>
<evidence type="ECO:0000313" key="2">
    <source>
        <dbReference type="EMBL" id="SNT48710.1"/>
    </source>
</evidence>
<dbReference type="Gene3D" id="3.10.180.10">
    <property type="entry name" value="2,3-Dihydroxybiphenyl 1,2-Dioxygenase, domain 1"/>
    <property type="match status" value="1"/>
</dbReference>
<reference evidence="3" key="1">
    <citation type="submission" date="2017-06" db="EMBL/GenBank/DDBJ databases">
        <authorList>
            <person name="Varghese N."/>
            <person name="Submissions S."/>
        </authorList>
    </citation>
    <scope>NUCLEOTIDE SEQUENCE [LARGE SCALE GENOMIC DNA]</scope>
    <source>
        <strain evidence="3">JCM 23211</strain>
    </source>
</reference>
<dbReference type="GO" id="GO:0051213">
    <property type="term" value="F:dioxygenase activity"/>
    <property type="evidence" value="ECO:0007669"/>
    <property type="project" value="UniProtKB-KW"/>
</dbReference>
<dbReference type="Pfam" id="PF00903">
    <property type="entry name" value="Glyoxalase"/>
    <property type="match status" value="1"/>
</dbReference>
<gene>
    <name evidence="2" type="ORF">SAMN05421642_12729</name>
</gene>
<evidence type="ECO:0000259" key="1">
    <source>
        <dbReference type="PROSITE" id="PS51819"/>
    </source>
</evidence>
<name>A0A239N1R9_9NOCA</name>
<evidence type="ECO:0000313" key="3">
    <source>
        <dbReference type="Proteomes" id="UP000198327"/>
    </source>
</evidence>
<accession>A0A239N1R9</accession>
<protein>
    <submittedName>
        <fullName evidence="2">Glyoxalase/Bleomycin resistance protein/Dioxygenase superfamily protein</fullName>
    </submittedName>
</protein>
<dbReference type="AlphaFoldDB" id="A0A239N1R9"/>
<dbReference type="InterPro" id="IPR029068">
    <property type="entry name" value="Glyas_Bleomycin-R_OHBP_Dase"/>
</dbReference>
<keyword evidence="3" id="KW-1185">Reference proteome</keyword>
<proteinExistence type="predicted"/>
<dbReference type="EMBL" id="FZOW01000027">
    <property type="protein sequence ID" value="SNT48710.1"/>
    <property type="molecule type" value="Genomic_DNA"/>
</dbReference>
<sequence>MPTNVDHIDVRTPDLDGTLAFLTKLGFKELRRLDGARGSVEVALPGEGQVVFEVRPEPSAAQAYVHHVAFKIGGPGDISTLEQAGVPFTKTNHFVEATGRTVSNSVDPGGMTWQFTD</sequence>
<organism evidence="2 3">
    <name type="scientific">Rhodococcoides kyotonense</name>
    <dbReference type="NCBI Taxonomy" id="398843"/>
    <lineage>
        <taxon>Bacteria</taxon>
        <taxon>Bacillati</taxon>
        <taxon>Actinomycetota</taxon>
        <taxon>Actinomycetes</taxon>
        <taxon>Mycobacteriales</taxon>
        <taxon>Nocardiaceae</taxon>
        <taxon>Rhodococcoides</taxon>
    </lineage>
</organism>
<keyword evidence="2" id="KW-0223">Dioxygenase</keyword>
<dbReference type="InterPro" id="IPR037523">
    <property type="entry name" value="VOC_core"/>
</dbReference>
<dbReference type="RefSeq" id="WP_089252251.1">
    <property type="nucleotide sequence ID" value="NZ_FZOW01000027.1"/>
</dbReference>
<dbReference type="PROSITE" id="PS51819">
    <property type="entry name" value="VOC"/>
    <property type="match status" value="1"/>
</dbReference>
<dbReference type="InterPro" id="IPR004360">
    <property type="entry name" value="Glyas_Fos-R_dOase_dom"/>
</dbReference>
<dbReference type="OrthoDB" id="7187210at2"/>